<evidence type="ECO:0000313" key="6">
    <source>
        <dbReference type="Proteomes" id="UP000326671"/>
    </source>
</evidence>
<keyword evidence="2 5" id="KW-0808">Transferase</keyword>
<feature type="transmembrane region" description="Helical" evidence="3">
    <location>
        <begin position="24"/>
        <end position="42"/>
    </location>
</feature>
<evidence type="ECO:0000259" key="4">
    <source>
        <dbReference type="Pfam" id="PF00685"/>
    </source>
</evidence>
<keyword evidence="6" id="KW-1185">Reference proteome</keyword>
<keyword evidence="3" id="KW-1133">Transmembrane helix</keyword>
<organism evidence="5 6">
    <name type="scientific">Niallia endozanthoxylica</name>
    <dbReference type="NCBI Taxonomy" id="2036016"/>
    <lineage>
        <taxon>Bacteria</taxon>
        <taxon>Bacillati</taxon>
        <taxon>Bacillota</taxon>
        <taxon>Bacilli</taxon>
        <taxon>Bacillales</taxon>
        <taxon>Bacillaceae</taxon>
        <taxon>Niallia</taxon>
    </lineage>
</organism>
<dbReference type="GO" id="GO:0008146">
    <property type="term" value="F:sulfotransferase activity"/>
    <property type="evidence" value="ECO:0007669"/>
    <property type="project" value="InterPro"/>
</dbReference>
<dbReference type="PANTHER" id="PTHR11783">
    <property type="entry name" value="SULFOTRANSFERASE SULT"/>
    <property type="match status" value="1"/>
</dbReference>
<dbReference type="SUPFAM" id="SSF52540">
    <property type="entry name" value="P-loop containing nucleoside triphosphate hydrolases"/>
    <property type="match status" value="1"/>
</dbReference>
<evidence type="ECO:0000256" key="3">
    <source>
        <dbReference type="SAM" id="Phobius"/>
    </source>
</evidence>
<dbReference type="OrthoDB" id="570215at2"/>
<dbReference type="Pfam" id="PF00685">
    <property type="entry name" value="Sulfotransfer_1"/>
    <property type="match status" value="1"/>
</dbReference>
<comment type="caution">
    <text evidence="5">The sequence shown here is derived from an EMBL/GenBank/DDBJ whole genome shotgun (WGS) entry which is preliminary data.</text>
</comment>
<evidence type="ECO:0000313" key="5">
    <source>
        <dbReference type="EMBL" id="KAA9013579.1"/>
    </source>
</evidence>
<dbReference type="AlphaFoldDB" id="A0A5J5GYU2"/>
<evidence type="ECO:0000256" key="1">
    <source>
        <dbReference type="ARBA" id="ARBA00005771"/>
    </source>
</evidence>
<keyword evidence="3" id="KW-0472">Membrane</keyword>
<dbReference type="EMBL" id="VYKL01000049">
    <property type="protein sequence ID" value="KAA9013579.1"/>
    <property type="molecule type" value="Genomic_DNA"/>
</dbReference>
<gene>
    <name evidence="5" type="ORF">F4V44_24680</name>
</gene>
<comment type="similarity">
    <text evidence="1">Belongs to the sulfotransferase 1 family.</text>
</comment>
<name>A0A5J5GYU2_9BACI</name>
<dbReference type="InterPro" id="IPR027417">
    <property type="entry name" value="P-loop_NTPase"/>
</dbReference>
<accession>A0A5J5GYU2</accession>
<evidence type="ECO:0000256" key="2">
    <source>
        <dbReference type="ARBA" id="ARBA00022679"/>
    </source>
</evidence>
<dbReference type="Gene3D" id="3.40.50.300">
    <property type="entry name" value="P-loop containing nucleotide triphosphate hydrolases"/>
    <property type="match status" value="1"/>
</dbReference>
<protein>
    <submittedName>
        <fullName evidence="5">Sulfotransferase domain-containing protein</fullName>
    </submittedName>
</protein>
<dbReference type="RefSeq" id="WP_150442664.1">
    <property type="nucleotide sequence ID" value="NZ_VYKL01000049.1"/>
</dbReference>
<sequence length="256" mass="29379">MKTNETVPLPKVLVNSLPKSGTHLLLQIVLGIPGMIITPAWIEEDKDLKMIKLGSVGPAHLDYSEKHVNILKQENIKVIFISRDLRDVVVSLVHFVMLNKWGNHPWTPYLKELKTHDERLLTMIQGVKFTQEEQAKYGIPSIPNIREFSQNKLGWVKEQSVCSITFEELVCNTESQNGSIMKIIEFLWNDLKQLNLTKEQLLQKIKQNIVPKNSGTFRKGSIGDWKHEFNNGHKTAFKNIAGDLLIQLGYEKDNNW</sequence>
<reference evidence="5 6" key="1">
    <citation type="submission" date="2019-09" db="EMBL/GenBank/DDBJ databases">
        <title>Whole genome sequences of isolates from the Mars Exploration Rovers.</title>
        <authorList>
            <person name="Seuylemezian A."/>
            <person name="Vaishampayan P."/>
        </authorList>
    </citation>
    <scope>NUCLEOTIDE SEQUENCE [LARGE SCALE GENOMIC DNA]</scope>
    <source>
        <strain evidence="5 6">MER_TA_151</strain>
    </source>
</reference>
<dbReference type="Proteomes" id="UP000326671">
    <property type="component" value="Unassembled WGS sequence"/>
</dbReference>
<feature type="domain" description="Sulfotransferase" evidence="4">
    <location>
        <begin position="10"/>
        <end position="245"/>
    </location>
</feature>
<proteinExistence type="inferred from homology"/>
<keyword evidence="3" id="KW-0812">Transmembrane</keyword>
<dbReference type="InterPro" id="IPR000863">
    <property type="entry name" value="Sulfotransferase_dom"/>
</dbReference>